<evidence type="ECO:0000313" key="17">
    <source>
        <dbReference type="Ensembl" id="ENSOKIP00005110063.1"/>
    </source>
</evidence>
<dbReference type="PANTHER" id="PTHR13337">
    <property type="entry name" value="SUCCINATE DEHYDROGENASE"/>
    <property type="match status" value="1"/>
</dbReference>
<gene>
    <name evidence="17" type="primary">SDHD</name>
    <name evidence="17" type="synonym">LOC109905604</name>
</gene>
<evidence type="ECO:0000256" key="12">
    <source>
        <dbReference type="ARBA" id="ARBA00045847"/>
    </source>
</evidence>
<feature type="region of interest" description="Disordered" evidence="16">
    <location>
        <begin position="1"/>
        <end position="22"/>
    </location>
</feature>
<evidence type="ECO:0000256" key="14">
    <source>
        <dbReference type="PIRSR" id="PIRSR607992-2"/>
    </source>
</evidence>
<dbReference type="Ensembl" id="ENSOKIT00005117883.1">
    <property type="protein sequence ID" value="ENSOKIP00005110063.1"/>
    <property type="gene ID" value="ENSOKIG00005048121.1"/>
</dbReference>
<evidence type="ECO:0000256" key="9">
    <source>
        <dbReference type="ARBA" id="ARBA00022989"/>
    </source>
</evidence>
<keyword evidence="10 15" id="KW-0496">Mitochondrion</keyword>
<dbReference type="Gene3D" id="1.20.1300.10">
    <property type="entry name" value="Fumarate reductase/succinate dehydrogenase, transmembrane subunit"/>
    <property type="match status" value="1"/>
</dbReference>
<evidence type="ECO:0000256" key="2">
    <source>
        <dbReference type="ARBA" id="ARBA00005163"/>
    </source>
</evidence>
<evidence type="ECO:0000256" key="16">
    <source>
        <dbReference type="SAM" id="MobiDB-lite"/>
    </source>
</evidence>
<keyword evidence="18" id="KW-1185">Reference proteome</keyword>
<accession>A0A8C7L535</accession>
<keyword evidence="7 15" id="KW-0999">Mitochondrion inner membrane</keyword>
<name>A0A8C7L535_ONCKI</name>
<reference evidence="17" key="1">
    <citation type="submission" date="2025-08" db="UniProtKB">
        <authorList>
            <consortium name="Ensembl"/>
        </authorList>
    </citation>
    <scope>IDENTIFICATION</scope>
</reference>
<evidence type="ECO:0000256" key="10">
    <source>
        <dbReference type="ARBA" id="ARBA00023128"/>
    </source>
</evidence>
<keyword evidence="15" id="KW-0816">Tricarboxylic acid cycle</keyword>
<evidence type="ECO:0000256" key="6">
    <source>
        <dbReference type="ARBA" id="ARBA00022692"/>
    </source>
</evidence>
<keyword evidence="8 15" id="KW-0809">Transit peptide</keyword>
<comment type="subcellular location">
    <subcellularLocation>
        <location evidence="1 15">Mitochondrion inner membrane</location>
        <topology evidence="1 15">Multi-pass membrane protein</topology>
    </subcellularLocation>
</comment>
<keyword evidence="14" id="KW-0408">Iron</keyword>
<evidence type="ECO:0000256" key="15">
    <source>
        <dbReference type="RuleBase" id="RU364031"/>
    </source>
</evidence>
<organism evidence="17 18">
    <name type="scientific">Oncorhynchus kisutch</name>
    <name type="common">Coho salmon</name>
    <name type="synonym">Salmo kisutch</name>
    <dbReference type="NCBI Taxonomy" id="8019"/>
    <lineage>
        <taxon>Eukaryota</taxon>
        <taxon>Metazoa</taxon>
        <taxon>Chordata</taxon>
        <taxon>Craniata</taxon>
        <taxon>Vertebrata</taxon>
        <taxon>Euteleostomi</taxon>
        <taxon>Actinopterygii</taxon>
        <taxon>Neopterygii</taxon>
        <taxon>Teleostei</taxon>
        <taxon>Protacanthopterygii</taxon>
        <taxon>Salmoniformes</taxon>
        <taxon>Salmonidae</taxon>
        <taxon>Salmoninae</taxon>
        <taxon>Oncorhynchus</taxon>
    </lineage>
</organism>
<dbReference type="Pfam" id="PF05328">
    <property type="entry name" value="CybS"/>
    <property type="match status" value="1"/>
</dbReference>
<evidence type="ECO:0000256" key="11">
    <source>
        <dbReference type="ARBA" id="ARBA00023136"/>
    </source>
</evidence>
<dbReference type="PANTHER" id="PTHR13337:SF2">
    <property type="entry name" value="SUCCINATE DEHYDROGENASE [UBIQUINONE] CYTOCHROME B SMALL SUBUNIT, MITOCHONDRIAL"/>
    <property type="match status" value="1"/>
</dbReference>
<protein>
    <recommendedName>
        <fullName evidence="15">Succinate dehydrogenase [ubiquinone] cytochrome b small subunit</fullName>
    </recommendedName>
</protein>
<comment type="similarity">
    <text evidence="3 15">Belongs to the CybS family.</text>
</comment>
<dbReference type="GeneTree" id="ENSGT00390000010003"/>
<comment type="pathway">
    <text evidence="2">Carbohydrate metabolism; tricarboxylic acid cycle.</text>
</comment>
<dbReference type="InterPro" id="IPR034804">
    <property type="entry name" value="SQR/QFR_C/D"/>
</dbReference>
<dbReference type="GO" id="GO:0048039">
    <property type="term" value="F:ubiquinone binding"/>
    <property type="evidence" value="ECO:0007669"/>
    <property type="project" value="TreeGrafter"/>
</dbReference>
<dbReference type="InterPro" id="IPR007992">
    <property type="entry name" value="CybS"/>
</dbReference>
<dbReference type="GO" id="GO:0005743">
    <property type="term" value="C:mitochondrial inner membrane"/>
    <property type="evidence" value="ECO:0007669"/>
    <property type="project" value="UniProtKB-SubCell"/>
</dbReference>
<keyword evidence="14 15" id="KW-0479">Metal-binding</keyword>
<dbReference type="GO" id="GO:0046872">
    <property type="term" value="F:metal ion binding"/>
    <property type="evidence" value="ECO:0007669"/>
    <property type="project" value="UniProtKB-KW"/>
</dbReference>
<feature type="binding site" evidence="13">
    <location>
        <position position="127"/>
    </location>
    <ligand>
        <name>a ubiquinone</name>
        <dbReference type="ChEBI" id="CHEBI:16389"/>
        <note>ligand shared with IP/SDHB</note>
    </ligand>
</feature>
<dbReference type="Proteomes" id="UP000694557">
    <property type="component" value="Unassembled WGS sequence"/>
</dbReference>
<feature type="compositionally biased region" description="Polar residues" evidence="16">
    <location>
        <begin position="1"/>
        <end position="13"/>
    </location>
</feature>
<keyword evidence="15" id="KW-0349">Heme</keyword>
<proteinExistence type="inferred from homology"/>
<feature type="binding site" description="axial binding residue" evidence="14">
    <location>
        <position position="115"/>
    </location>
    <ligand>
        <name>heme b</name>
        <dbReference type="ChEBI" id="CHEBI:60344"/>
        <note>ligand shared with SDHC</note>
    </ligand>
    <ligandPart>
        <name>Fe</name>
        <dbReference type="ChEBI" id="CHEBI:18248"/>
    </ligandPart>
</feature>
<dbReference type="GO" id="GO:0020037">
    <property type="term" value="F:heme binding"/>
    <property type="evidence" value="ECO:0007669"/>
    <property type="project" value="TreeGrafter"/>
</dbReference>
<evidence type="ECO:0000256" key="7">
    <source>
        <dbReference type="ARBA" id="ARBA00022792"/>
    </source>
</evidence>
<comment type="function">
    <text evidence="12">Membrane-anchoring subunit of succinate dehydrogenase (SDH) that is involved in complex II of the mitochondrial electron transport chain and is responsible for transferring electrons from succinate to ubiquinone (coenzyme Q). SDH also oxidizes malate to the non-canonical enol form of oxaloacetate, enol-oxaloacetate. Enol-oxaloacetate, which is a potent inhibitor of the succinate dehydrogenase activity, is further isomerized into keto-oxaloacetate.</text>
</comment>
<keyword evidence="6" id="KW-0812">Transmembrane</keyword>
<evidence type="ECO:0000256" key="3">
    <source>
        <dbReference type="ARBA" id="ARBA00007294"/>
    </source>
</evidence>
<sequence>MEENQPCQKSSKAQLAPAWSTELDQKSPTESLFYRSSLLSRTLVAQQKDQDCPYPLTATIHGSSSLYAASVSKAASLHWTGERVVSVLLLAMGPAAYYFPGPAVDYSLAAALTLHGHWGIGQVLTDYVHGEPKIKMVNAGLFLLSTVTFAGLCYFNYNDVGICKAVALLWSK</sequence>
<evidence type="ECO:0000256" key="5">
    <source>
        <dbReference type="ARBA" id="ARBA00022448"/>
    </source>
</evidence>
<evidence type="ECO:0000256" key="8">
    <source>
        <dbReference type="ARBA" id="ARBA00022946"/>
    </source>
</evidence>
<dbReference type="AlphaFoldDB" id="A0A8C7L535"/>
<evidence type="ECO:0000256" key="4">
    <source>
        <dbReference type="ARBA" id="ARBA00011758"/>
    </source>
</evidence>
<dbReference type="CDD" id="cd03496">
    <property type="entry name" value="SQR_TypeC_CybS"/>
    <property type="match status" value="1"/>
</dbReference>
<evidence type="ECO:0000256" key="1">
    <source>
        <dbReference type="ARBA" id="ARBA00004448"/>
    </source>
</evidence>
<keyword evidence="15" id="KW-0249">Electron transport</keyword>
<dbReference type="GO" id="GO:0006121">
    <property type="term" value="P:mitochondrial electron transport, succinate to ubiquinone"/>
    <property type="evidence" value="ECO:0007669"/>
    <property type="project" value="TreeGrafter"/>
</dbReference>
<comment type="subunit">
    <text evidence="4">Component of complex II composed of four subunits: the flavoprotein (FP) SDHA, iron-sulfur protein (IP) SDHB, and a cytochrome b560 composed of SDHC and SDHD.</text>
</comment>
<evidence type="ECO:0000256" key="13">
    <source>
        <dbReference type="PIRSR" id="PIRSR607992-1"/>
    </source>
</evidence>
<keyword evidence="5 15" id="KW-0813">Transport</keyword>
<keyword evidence="11 15" id="KW-0472">Membrane</keyword>
<reference evidence="17" key="2">
    <citation type="submission" date="2025-09" db="UniProtKB">
        <authorList>
            <consortium name="Ensembl"/>
        </authorList>
    </citation>
    <scope>IDENTIFICATION</scope>
</reference>
<keyword evidence="9" id="KW-1133">Transmembrane helix</keyword>
<evidence type="ECO:0000313" key="18">
    <source>
        <dbReference type="Proteomes" id="UP000694557"/>
    </source>
</evidence>
<dbReference type="GO" id="GO:0006099">
    <property type="term" value="P:tricarboxylic acid cycle"/>
    <property type="evidence" value="ECO:0007669"/>
    <property type="project" value="UniProtKB-KW"/>
</dbReference>